<feature type="domain" description="EGF-like" evidence="30">
    <location>
        <begin position="173"/>
        <end position="208"/>
    </location>
</feature>
<evidence type="ECO:0000256" key="17">
    <source>
        <dbReference type="ARBA" id="ARBA00023015"/>
    </source>
</evidence>
<evidence type="ECO:0000256" key="22">
    <source>
        <dbReference type="ARBA" id="ARBA00023163"/>
    </source>
</evidence>
<reference evidence="33" key="3">
    <citation type="submission" date="2019-04" db="EMBL/GenBank/DDBJ databases">
        <authorList>
            <person name="Howe K."/>
            <person name="Paulini M."/>
            <person name="Williams G."/>
        </authorList>
    </citation>
    <scope>NUCLEOTIDE SEQUENCE [LARGE SCALE GENOMIC DNA]</scope>
    <source>
        <strain evidence="33">FR3</strain>
    </source>
</reference>
<dbReference type="PROSITE" id="PS50258">
    <property type="entry name" value="LNR"/>
    <property type="match status" value="1"/>
</dbReference>
<feature type="disulfide bond" evidence="27">
    <location>
        <begin position="161"/>
        <end position="170"/>
    </location>
</feature>
<feature type="disulfide bond" evidence="27">
    <location>
        <begin position="716"/>
        <end position="725"/>
    </location>
</feature>
<keyword evidence="17" id="KW-0805">Transcription regulation</keyword>
<dbReference type="GO" id="GO:0090575">
    <property type="term" value="C:RNA polymerase II transcription regulator complex"/>
    <property type="evidence" value="ECO:0007669"/>
    <property type="project" value="UniProtKB-ARBA"/>
</dbReference>
<evidence type="ECO:0000256" key="11">
    <source>
        <dbReference type="ARBA" id="ARBA00022729"/>
    </source>
</evidence>
<dbReference type="FunFam" id="2.10.25.10:FF:000471">
    <property type="entry name" value="Protein lin-12"/>
    <property type="match status" value="1"/>
</dbReference>
<feature type="domain" description="EGF-like" evidence="30">
    <location>
        <begin position="63"/>
        <end position="94"/>
    </location>
</feature>
<feature type="domain" description="EGF-like" evidence="30">
    <location>
        <begin position="533"/>
        <end position="571"/>
    </location>
</feature>
<dbReference type="InterPro" id="IPR049883">
    <property type="entry name" value="NOTCH1_EGF-like"/>
</dbReference>
<dbReference type="EMBL" id="CAAKNF010000196">
    <property type="protein sequence ID" value="VIO88647.1"/>
    <property type="molecule type" value="Genomic_DNA"/>
</dbReference>
<dbReference type="CDD" id="cd00054">
    <property type="entry name" value="EGF_CA"/>
    <property type="match status" value="14"/>
</dbReference>
<dbReference type="Pfam" id="PF12661">
    <property type="entry name" value="hEGF"/>
    <property type="match status" value="4"/>
</dbReference>
<keyword evidence="6" id="KW-1003">Cell membrane</keyword>
<dbReference type="Pfam" id="PF00008">
    <property type="entry name" value="EGF"/>
    <property type="match status" value="9"/>
</dbReference>
<dbReference type="InterPro" id="IPR051355">
    <property type="entry name" value="Notch/Slit_guidance"/>
</dbReference>
<feature type="disulfide bond" evidence="27">
    <location>
        <begin position="198"/>
        <end position="207"/>
    </location>
</feature>
<dbReference type="GO" id="GO:0050793">
    <property type="term" value="P:regulation of developmental process"/>
    <property type="evidence" value="ECO:0007669"/>
    <property type="project" value="InterPro"/>
</dbReference>
<feature type="domain" description="EGF-like" evidence="30">
    <location>
        <begin position="728"/>
        <end position="764"/>
    </location>
</feature>
<feature type="domain" description="LNR" evidence="31">
    <location>
        <begin position="899"/>
        <end position="940"/>
    </location>
</feature>
<dbReference type="FunFam" id="2.10.25.10:FF:000053">
    <property type="entry name" value="Slit guidance ligand 2"/>
    <property type="match status" value="1"/>
</dbReference>
<evidence type="ECO:0000256" key="3">
    <source>
        <dbReference type="ARBA" id="ARBA00004498"/>
    </source>
</evidence>
<dbReference type="Pfam" id="PF12796">
    <property type="entry name" value="Ank_2"/>
    <property type="match status" value="2"/>
</dbReference>
<evidence type="ECO:0000259" key="30">
    <source>
        <dbReference type="PROSITE" id="PS50026"/>
    </source>
</evidence>
<evidence type="ECO:0000256" key="2">
    <source>
        <dbReference type="ARBA" id="ARBA00004251"/>
    </source>
</evidence>
<organism evidence="32">
    <name type="scientific">Brugia malayi</name>
    <name type="common">Filarial nematode worm</name>
    <dbReference type="NCBI Taxonomy" id="6279"/>
    <lineage>
        <taxon>Eukaryota</taxon>
        <taxon>Metazoa</taxon>
        <taxon>Ecdysozoa</taxon>
        <taxon>Nematoda</taxon>
        <taxon>Chromadorea</taxon>
        <taxon>Rhabditida</taxon>
        <taxon>Spirurina</taxon>
        <taxon>Spiruromorpha</taxon>
        <taxon>Filarioidea</taxon>
        <taxon>Onchocercidae</taxon>
        <taxon>Brugia</taxon>
    </lineage>
</organism>
<keyword evidence="9 27" id="KW-0245">EGF-like domain</keyword>
<feature type="disulfide bond" evidence="27">
    <location>
        <begin position="677"/>
        <end position="686"/>
    </location>
</feature>
<keyword evidence="8" id="KW-0272">Extracellular matrix</keyword>
<dbReference type="InterPro" id="IPR035993">
    <property type="entry name" value="Notch-like_dom_sf"/>
</dbReference>
<dbReference type="Gene3D" id="1.25.40.20">
    <property type="entry name" value="Ankyrin repeat-containing domain"/>
    <property type="match status" value="1"/>
</dbReference>
<feature type="disulfide bond" evidence="27">
    <location>
        <begin position="52"/>
        <end position="61"/>
    </location>
</feature>
<dbReference type="PRINTS" id="PR01452">
    <property type="entry name" value="LNOTCHREPEAT"/>
</dbReference>
<dbReference type="WBParaSite" id="Bm3148a.1">
    <property type="protein sequence ID" value="Bm3148a.1"/>
    <property type="gene ID" value="WBGene00223409"/>
</dbReference>
<feature type="repeat" description="ANK" evidence="26">
    <location>
        <begin position="1441"/>
        <end position="1473"/>
    </location>
</feature>
<reference evidence="32" key="2">
    <citation type="submission" date="2012-12" db="EMBL/GenBank/DDBJ databases">
        <authorList>
            <consortium name="WormBase Consortium"/>
            <person name="Ghedin E."/>
            <person name="Paulini M."/>
        </authorList>
    </citation>
    <scope>NUCLEOTIDE SEQUENCE</scope>
    <source>
        <strain evidence="32">FR3</strain>
    </source>
</reference>
<feature type="disulfide bond" evidence="27">
    <location>
        <begin position="240"/>
        <end position="249"/>
    </location>
</feature>
<evidence type="ECO:0000256" key="23">
    <source>
        <dbReference type="ARBA" id="ARBA00023170"/>
    </source>
</evidence>
<evidence type="ECO:0000256" key="9">
    <source>
        <dbReference type="ARBA" id="ARBA00022536"/>
    </source>
</evidence>
<evidence type="ECO:0000256" key="19">
    <source>
        <dbReference type="ARBA" id="ARBA00023136"/>
    </source>
</evidence>
<dbReference type="FunFam" id="3.30.300.320:FF:000001">
    <property type="entry name" value="Neurogenic locus notch 1"/>
    <property type="match status" value="1"/>
</dbReference>
<dbReference type="GO" id="GO:0051241">
    <property type="term" value="P:negative regulation of multicellular organismal process"/>
    <property type="evidence" value="ECO:0007669"/>
    <property type="project" value="UniProtKB-ARBA"/>
</dbReference>
<dbReference type="GO" id="GO:0005509">
    <property type="term" value="F:calcium ion binding"/>
    <property type="evidence" value="ECO:0007669"/>
    <property type="project" value="InterPro"/>
</dbReference>
<dbReference type="GO" id="GO:0120025">
    <property type="term" value="C:plasma membrane bounded cell projection"/>
    <property type="evidence" value="ECO:0007669"/>
    <property type="project" value="UniProtKB-ARBA"/>
</dbReference>
<evidence type="ECO:0000256" key="20">
    <source>
        <dbReference type="ARBA" id="ARBA00023157"/>
    </source>
</evidence>
<keyword evidence="11 29" id="KW-0732">Signal</keyword>
<feature type="disulfide bond" evidence="27">
    <location>
        <begin position="637"/>
        <end position="646"/>
    </location>
</feature>
<dbReference type="Pfam" id="PF07684">
    <property type="entry name" value="NODP"/>
    <property type="match status" value="1"/>
</dbReference>
<feature type="disulfide bond" evidence="27">
    <location>
        <begin position="101"/>
        <end position="111"/>
    </location>
</feature>
<dbReference type="InterPro" id="IPR018097">
    <property type="entry name" value="EGF_Ca-bd_CS"/>
</dbReference>
<comment type="similarity">
    <text evidence="4">Belongs to the NOTCH family.</text>
</comment>
<evidence type="ECO:0000259" key="31">
    <source>
        <dbReference type="PROSITE" id="PS50258"/>
    </source>
</evidence>
<evidence type="ECO:0000256" key="16">
    <source>
        <dbReference type="ARBA" id="ARBA00022989"/>
    </source>
</evidence>
<dbReference type="PANTHER" id="PTHR45836:SF23">
    <property type="entry name" value="NEUROGENIC LOCUS NOTCH HOMOLOG PROTEIN 1"/>
    <property type="match status" value="1"/>
</dbReference>
<dbReference type="CTD" id="6101296"/>
<evidence type="ECO:0000256" key="21">
    <source>
        <dbReference type="ARBA" id="ARBA00023159"/>
    </source>
</evidence>
<evidence type="ECO:0000313" key="33">
    <source>
        <dbReference type="EMBL" id="VIO88647.1"/>
    </source>
</evidence>
<comment type="caution">
    <text evidence="27">Lacks conserved residue(s) required for the propagation of feature annotation.</text>
</comment>
<dbReference type="FunFam" id="2.10.25.10:FF:000247">
    <property type="entry name" value="Delta/notch like EGF repeat containing"/>
    <property type="match status" value="1"/>
</dbReference>
<keyword evidence="20 27" id="KW-1015">Disulfide bond</keyword>
<accession>A0A1P6BWR6</accession>
<feature type="disulfide bond" evidence="27">
    <location>
        <begin position="177"/>
        <end position="187"/>
    </location>
</feature>
<feature type="domain" description="EGF-like" evidence="30">
    <location>
        <begin position="649"/>
        <end position="687"/>
    </location>
</feature>
<evidence type="ECO:0000256" key="27">
    <source>
        <dbReference type="PROSITE-ProRule" id="PRU00076"/>
    </source>
</evidence>
<feature type="domain" description="EGF-like" evidence="30">
    <location>
        <begin position="213"/>
        <end position="250"/>
    </location>
</feature>
<dbReference type="InterPro" id="IPR001881">
    <property type="entry name" value="EGF-like_Ca-bd_dom"/>
</dbReference>
<dbReference type="GeneID" id="6101296"/>
<dbReference type="GO" id="GO:0001708">
    <property type="term" value="P:cell fate specification"/>
    <property type="evidence" value="ECO:0007669"/>
    <property type="project" value="UniProtKB-ARBA"/>
</dbReference>
<keyword evidence="24" id="KW-0325">Glycoprotein</keyword>
<reference evidence="32 34" key="1">
    <citation type="journal article" date="2007" name="Science">
        <title>Draft genome of the filarial nematode parasite Brugia malayi.</title>
        <authorList>
            <person name="Ghedin E."/>
            <person name="Wang S."/>
            <person name="Spiro D."/>
            <person name="Caler E."/>
            <person name="Zhao Q."/>
            <person name="Crabtree J."/>
            <person name="Allen J.E."/>
            <person name="Delcher A.L."/>
            <person name="Guiliano D.B."/>
            <person name="Miranda-Saavedra D."/>
            <person name="Angiuoli S.V."/>
            <person name="Creasy T."/>
            <person name="Amedeo P."/>
            <person name="Haas B."/>
            <person name="El-Sayed N.M."/>
            <person name="Wortman J.R."/>
            <person name="Feldblyum T."/>
            <person name="Tallon L."/>
            <person name="Schatz M."/>
            <person name="Shumway M."/>
            <person name="Koo H."/>
            <person name="Salzberg S.L."/>
            <person name="Schobel S."/>
            <person name="Pertea M."/>
            <person name="Pop M."/>
            <person name="White O."/>
            <person name="Barton G.J."/>
            <person name="Carlow C.K."/>
            <person name="Crawford M.J."/>
            <person name="Daub J."/>
            <person name="Dimmic M.W."/>
            <person name="Estes C.F."/>
            <person name="Foster J.M."/>
            <person name="Ganatra M."/>
            <person name="Gregory W.F."/>
            <person name="Johnson N.M."/>
            <person name="Jin J."/>
            <person name="Komuniecki R."/>
            <person name="Korf I."/>
            <person name="Kumar S."/>
            <person name="Laney S."/>
            <person name="Li B.W."/>
            <person name="Li W."/>
            <person name="Lindblom T.H."/>
            <person name="Lustigman S."/>
            <person name="Ma D."/>
            <person name="Maina C.V."/>
            <person name="Martin D.M."/>
            <person name="McCarter J.P."/>
            <person name="McReynolds L."/>
            <person name="Mitreva M."/>
            <person name="Nutman T.B."/>
            <person name="Parkinson J."/>
            <person name="Peregrin-Alvarez J.M."/>
            <person name="Poole C."/>
            <person name="Ren Q."/>
            <person name="Saunders L."/>
            <person name="Sluder A.E."/>
            <person name="Smith K."/>
            <person name="Stanke M."/>
            <person name="Unnasch T.R."/>
            <person name="Ware J."/>
            <person name="Wei A.D."/>
            <person name="Weil G."/>
            <person name="Williams D.J."/>
            <person name="Zhang Y."/>
            <person name="Williams S.A."/>
            <person name="Fraser-Liggett C."/>
            <person name="Slatko B."/>
            <person name="Blaxter M.L."/>
            <person name="Scott A.L."/>
        </authorList>
    </citation>
    <scope>NUCLEOTIDE SEQUENCE</scope>
    <source>
        <strain evidence="32 34">FR3</strain>
    </source>
</reference>
<feature type="disulfide bond" evidence="27">
    <location>
        <begin position="395"/>
        <end position="404"/>
    </location>
</feature>
<dbReference type="OMA" id="ACPQVHT"/>
<evidence type="ECO:0000256" key="29">
    <source>
        <dbReference type="SAM" id="SignalP"/>
    </source>
</evidence>
<feature type="repeat" description="ANK" evidence="26">
    <location>
        <begin position="1260"/>
        <end position="1298"/>
    </location>
</feature>
<gene>
    <name evidence="32" type="primary">Bm3148</name>
    <name evidence="33" type="ORF">BM_BM3148</name>
    <name evidence="32" type="ORF">BM_Bm3148</name>
</gene>
<feature type="domain" description="EGF-like" evidence="30">
    <location>
        <begin position="97"/>
        <end position="134"/>
    </location>
</feature>
<dbReference type="Pfam" id="PF07645">
    <property type="entry name" value="EGF_CA"/>
    <property type="match status" value="3"/>
</dbReference>
<dbReference type="FunFam" id="2.10.25.10:FF:000173">
    <property type="entry name" value="Neurogenic locus notch protein 2"/>
    <property type="match status" value="2"/>
</dbReference>
<dbReference type="PROSITE" id="PS01186">
    <property type="entry name" value="EGF_2"/>
    <property type="match status" value="16"/>
</dbReference>
<dbReference type="EMBL" id="LN856924">
    <property type="protein sequence ID" value="CDP94069.1"/>
    <property type="molecule type" value="Genomic_DNA"/>
</dbReference>
<dbReference type="SUPFAM" id="SSF90193">
    <property type="entry name" value="Notch domain"/>
    <property type="match status" value="3"/>
</dbReference>
<feature type="domain" description="EGF-like" evidence="30">
    <location>
        <begin position="499"/>
        <end position="531"/>
    </location>
</feature>
<dbReference type="GO" id="GO:0061629">
    <property type="term" value="F:RNA polymerase II-specific DNA-binding transcription factor binding"/>
    <property type="evidence" value="ECO:0007669"/>
    <property type="project" value="UniProtKB-ARBA"/>
</dbReference>
<dbReference type="GO" id="GO:0040024">
    <property type="term" value="P:dauer larval development"/>
    <property type="evidence" value="ECO:0007669"/>
    <property type="project" value="UniProtKB-ARBA"/>
</dbReference>
<sequence>MHLLFIVTASAILAYFRIGIDAAIITGRCNGASCRNDGYCMQISSNVHKCICTGGYMGDRCEERCDCLNGGECLRRGSLSICVCPIGFNGTLCEYRQPSRCDEAPCVHGRCILSKSLDTFRCECQIGFTGERCDRRNYCEGNPCRNGGSCISTTGGYRCGCPEGFHGNKCELDINECHLNPCVRGKCINEFGSYRCDCPHDFTGRNCETLLFNIDPCSTSPCHNNAKCYTYRDKYYSCECRPGFTGRHCEVNIDDCSENACMNGGTCIDREQGYECKCPPFYTGRFCEEDIDECELGLHECKNGATCFNKKEGYQCVCVNGWEGIHCEINKDDCKDALCEAGSTCVDHLAKYTCECPPGRIGLLCHMEDPCLSNPCQVGSVCEPDTSSGKYTCECPKGYTGEDCSNDINECNQDHAVCYNGGTCVNTPGSFHCECPPGYTDWHCQTHVNQCSTNPCLNSGTCLDYGTRFKCVCMSGFHGKRCELHCPSGYEGENCERRQYIECSITDCLNGGVCSKGSCRCPPGFTGDRCEKKLDPCKYHNCPQNAICIPINNSVTYKCECKLGFYGHDCKLEMNECASNPCQHGGVCTDHLNGYVCSCSAGYTGEQCQTNIDDCIHHPCLHGGTCIDGINSYSCHCALPYDGDRCQYELDPCRTNRCENGAICKPTPTYRNYTCSCTNGFYGYYCDTDIDECAVNNPCLNGGTCANKFGSYHCRCSDGYTGRNCESDRDDCLPNPCLNGGHCMDELNGYHCECLAGFTGRQCATNINECESSPCENGASCIDHINGFECVCRRGFSGTFCQTNDDDCQPGLCLNGGTCVDGVNSYRCRCQRGFTGKNCQHQIDLEQFNVTDLLEHELCAKHDCITKAGNKVCDQVCNYYACHYDSGDCSAGTKPFEKCESPSYCAHVFRDGKCDPICNNQECLFDGFDCDSIPEQCSKNDYCTTHYADGQCDRECNVIGCGWDGGDCDSFDVETPLEGNIIVILLISPDEFLHNAQTFLFTLSQKLRGAVHIRTINGKPMIYSWSSEGGIGQLYDVAPEKRYLLVPNLQRVKRQTDQLRGTMVMLTVDVSYCRKIDREECFSDLFSIVDYLGAANAKQELQELGMPVHSARVELDNAKQAKGISWQTLLICLLIFVTTVLIAYSMVQQGRKRKTLHARIWHPPPSESCKSSTGNLDTYSIHSGYLFSNYGTAKRSRADNIPVGIAHPNLYIGEDTQSFLKPKTLSTDERQWTHLHEAADSTIPISLPIEPLLVNVRGKHGRTPMMQTASNQAKNEEASCEDIRNLLEAGAEIDAQDDSEDTALMLAVKSGRTTVVDCLLKNGADPTIVDEKDRTPLHHAVAVNIPNIVQLLLDTRQVNVDALDEDNRTPLIICSKFDIRMGTEIAEMLLKAKADVACAGDKSLTKYDGRTALHFASQHANLDIIRLLIHNGANKDAQDSLDQTPLFLAASEGHLDAVECLISLGASKEITDQKERSPRDIAAEKEFRDIVHYLDTVPTPRILPSNMAATLALSTHQRFKKSFKKTTRPVIKKNPSPTYPSAVTALTAQPATSVNPLTPPNSDGSNYSTTPSPHDTTAVVHGGTAATRGTTVAQATAGHPENAVLQSSSVMLSPYSDHHNGTGCSPPQMMTAMQAGWLFPANQSSHQQYEEGLFYGTGMLPFVYDQRTLRPSYSQSHMPHVQQPSTAYYNV</sequence>
<dbReference type="GO" id="GO:0051240">
    <property type="term" value="P:positive regulation of multicellular organismal process"/>
    <property type="evidence" value="ECO:0007669"/>
    <property type="project" value="UniProtKB-ARBA"/>
</dbReference>
<dbReference type="InterPro" id="IPR008297">
    <property type="entry name" value="Notch"/>
</dbReference>
<dbReference type="Gene3D" id="2.10.25.10">
    <property type="entry name" value="Laminin"/>
    <property type="match status" value="20"/>
</dbReference>
<dbReference type="Gene3D" id="3.30.300.320">
    <property type="match status" value="1"/>
</dbReference>
<dbReference type="FunFam" id="2.10.25.10:FF:000004">
    <property type="entry name" value="Neurogenic locus notch 1"/>
    <property type="match status" value="1"/>
</dbReference>
<keyword evidence="5" id="KW-0217">Developmental protein</keyword>
<dbReference type="AlphaFoldDB" id="A0A1P6BWR6"/>
<dbReference type="GO" id="GO:0048513">
    <property type="term" value="P:animal organ development"/>
    <property type="evidence" value="ECO:0007669"/>
    <property type="project" value="UniProtKB-ARBA"/>
</dbReference>
<dbReference type="Pfam" id="PF00066">
    <property type="entry name" value="Notch"/>
    <property type="match status" value="3"/>
</dbReference>
<feature type="region of interest" description="Disordered" evidence="28">
    <location>
        <begin position="1550"/>
        <end position="1570"/>
    </location>
</feature>
<evidence type="ECO:0000256" key="26">
    <source>
        <dbReference type="PROSITE-ProRule" id="PRU00023"/>
    </source>
</evidence>
<name>A0A1P6BWR6_BRUMA</name>
<evidence type="ECO:0000256" key="7">
    <source>
        <dbReference type="ARBA" id="ARBA00022525"/>
    </source>
</evidence>
<dbReference type="PANTHER" id="PTHR45836">
    <property type="entry name" value="SLIT HOMOLOG"/>
    <property type="match status" value="1"/>
</dbReference>
<feature type="disulfide bond" evidence="27">
    <location>
        <begin position="124"/>
        <end position="133"/>
    </location>
</feature>
<keyword evidence="34" id="KW-1185">Reference proteome</keyword>
<dbReference type="PROSITE" id="PS00022">
    <property type="entry name" value="EGF_1"/>
    <property type="match status" value="20"/>
</dbReference>
<evidence type="ECO:0000256" key="14">
    <source>
        <dbReference type="ARBA" id="ARBA00022837"/>
    </source>
</evidence>
<dbReference type="InterPro" id="IPR000152">
    <property type="entry name" value="EGF-type_Asp/Asn_hydroxyl_site"/>
</dbReference>
<feature type="disulfide bond" evidence="27">
    <location>
        <begin position="84"/>
        <end position="93"/>
    </location>
</feature>
<keyword evidence="12" id="KW-0677">Repeat</keyword>
<dbReference type="GO" id="GO:0042063">
    <property type="term" value="P:gliogenesis"/>
    <property type="evidence" value="ECO:0007669"/>
    <property type="project" value="UniProtKB-ARBA"/>
</dbReference>
<dbReference type="FunFam" id="2.10.25.10:FF:000122">
    <property type="entry name" value="Protein crumbs homolog 2"/>
    <property type="match status" value="3"/>
</dbReference>
<dbReference type="Proteomes" id="UP000006672">
    <property type="component" value="Unassembled WGS sequence"/>
</dbReference>
<feature type="domain" description="EGF-like" evidence="30">
    <location>
        <begin position="766"/>
        <end position="802"/>
    </location>
</feature>
<evidence type="ECO:0000256" key="15">
    <source>
        <dbReference type="ARBA" id="ARBA00022976"/>
    </source>
</evidence>
<feature type="domain" description="EGF-like" evidence="30">
    <location>
        <begin position="804"/>
        <end position="840"/>
    </location>
</feature>
<feature type="disulfide bond" evidence="27">
    <location>
        <begin position="376"/>
        <end position="393"/>
    </location>
</feature>
<dbReference type="OrthoDB" id="283575at2759"/>
<feature type="domain" description="EGF-like" evidence="30">
    <location>
        <begin position="573"/>
        <end position="609"/>
    </location>
</feature>
<feature type="disulfide bond" evidence="27">
    <location>
        <begin position="658"/>
        <end position="675"/>
    </location>
</feature>
<feature type="signal peptide" evidence="29">
    <location>
        <begin position="1"/>
        <end position="22"/>
    </location>
</feature>
<feature type="domain" description="EGF-like" evidence="30">
    <location>
        <begin position="611"/>
        <end position="647"/>
    </location>
</feature>
<keyword evidence="13" id="KW-0221">Differentiation</keyword>
<feature type="chain" id="PRO_5023815882" evidence="29">
    <location>
        <begin position="23"/>
        <end position="1691"/>
    </location>
</feature>
<evidence type="ECO:0000256" key="10">
    <source>
        <dbReference type="ARBA" id="ARBA00022692"/>
    </source>
</evidence>
<keyword evidence="19" id="KW-0472">Membrane</keyword>
<dbReference type="InterPro" id="IPR009030">
    <property type="entry name" value="Growth_fac_rcpt_cys_sf"/>
</dbReference>
<feature type="domain" description="EGF-like" evidence="30">
    <location>
        <begin position="367"/>
        <end position="405"/>
    </location>
</feature>
<dbReference type="PRINTS" id="PR01983">
    <property type="entry name" value="NOTCH"/>
</dbReference>
<dbReference type="SUPFAM" id="SSF57196">
    <property type="entry name" value="EGF/Laminin"/>
    <property type="match status" value="10"/>
</dbReference>
<dbReference type="FunFam" id="2.10.25.10:FF:000045">
    <property type="entry name" value="Slit guidance ligand 2"/>
    <property type="match status" value="1"/>
</dbReference>
<keyword evidence="14" id="KW-0106">Calcium</keyword>
<dbReference type="PROSITE" id="PS50088">
    <property type="entry name" value="ANK_REPEAT"/>
    <property type="match status" value="4"/>
</dbReference>
<feature type="domain" description="EGF-like" evidence="30">
    <location>
        <begin position="330"/>
        <end position="366"/>
    </location>
</feature>
<feature type="domain" description="EGF-like" evidence="30">
    <location>
        <begin position="407"/>
        <end position="445"/>
    </location>
</feature>
<dbReference type="InterPro" id="IPR036770">
    <property type="entry name" value="Ankyrin_rpt-contain_sf"/>
</dbReference>
<evidence type="ECO:0000256" key="18">
    <source>
        <dbReference type="ARBA" id="ARBA00023043"/>
    </source>
</evidence>
<dbReference type="PROSITE" id="PS50026">
    <property type="entry name" value="EGF_3"/>
    <property type="match status" value="21"/>
</dbReference>
<evidence type="ECO:0000256" key="25">
    <source>
        <dbReference type="ARBA" id="ARBA00023242"/>
    </source>
</evidence>
<dbReference type="PRINTS" id="PR00010">
    <property type="entry name" value="EGFBLOOD"/>
</dbReference>
<feature type="repeat" description="ANK" evidence="26">
    <location>
        <begin position="1299"/>
        <end position="1331"/>
    </location>
</feature>
<dbReference type="GO" id="GO:0009986">
    <property type="term" value="C:cell surface"/>
    <property type="evidence" value="ECO:0007669"/>
    <property type="project" value="TreeGrafter"/>
</dbReference>
<evidence type="ECO:0000256" key="28">
    <source>
        <dbReference type="SAM" id="MobiDB-lite"/>
    </source>
</evidence>
<evidence type="ECO:0000256" key="24">
    <source>
        <dbReference type="ARBA" id="ARBA00023180"/>
    </source>
</evidence>
<evidence type="ECO:0000256" key="5">
    <source>
        <dbReference type="ARBA" id="ARBA00022473"/>
    </source>
</evidence>
<dbReference type="InterPro" id="IPR013032">
    <property type="entry name" value="EGF-like_CS"/>
</dbReference>
<dbReference type="SMART" id="SM00179">
    <property type="entry name" value="EGF_CA"/>
    <property type="match status" value="18"/>
</dbReference>
<dbReference type="GO" id="GO:0003008">
    <property type="term" value="P:system process"/>
    <property type="evidence" value="ECO:0007669"/>
    <property type="project" value="UniProtKB-ARBA"/>
</dbReference>
<feature type="domain" description="EGF-like" evidence="30">
    <location>
        <begin position="447"/>
        <end position="483"/>
    </location>
</feature>
<dbReference type="FunFam" id="2.10.25.10:FF:000230">
    <property type="entry name" value="Delta-like protein"/>
    <property type="match status" value="1"/>
</dbReference>
<evidence type="ECO:0000256" key="12">
    <source>
        <dbReference type="ARBA" id="ARBA00022737"/>
    </source>
</evidence>
<feature type="disulfide bond" evidence="27">
    <location>
        <begin position="561"/>
        <end position="570"/>
    </location>
</feature>
<keyword evidence="16" id="KW-1133">Transmembrane helix</keyword>
<evidence type="ECO:0000313" key="32">
    <source>
        <dbReference type="EMBL" id="CDP94069.1"/>
    </source>
</evidence>
<evidence type="ECO:0000256" key="6">
    <source>
        <dbReference type="ARBA" id="ARBA00022475"/>
    </source>
</evidence>
<keyword evidence="10" id="KW-0812">Transmembrane</keyword>
<feature type="disulfide bond" evidence="27">
    <location>
        <begin position="435"/>
        <end position="444"/>
    </location>
</feature>
<dbReference type="InterPro" id="IPR000800">
    <property type="entry name" value="Notch_dom"/>
</dbReference>
<dbReference type="GO" id="GO:0043235">
    <property type="term" value="C:receptor complex"/>
    <property type="evidence" value="ECO:0007669"/>
    <property type="project" value="TreeGrafter"/>
</dbReference>
<keyword evidence="23" id="KW-0675">Receptor</keyword>
<dbReference type="FunFam" id="2.10.25.10:FF:000125">
    <property type="entry name" value="Neurogenic locus notch protein-like"/>
    <property type="match status" value="2"/>
</dbReference>
<dbReference type="SMART" id="SM00248">
    <property type="entry name" value="ANK"/>
    <property type="match status" value="6"/>
</dbReference>
<feature type="disulfide bond" evidence="27">
    <location>
        <begin position="754"/>
        <end position="763"/>
    </location>
</feature>
<dbReference type="Pfam" id="PF06816">
    <property type="entry name" value="NOD"/>
    <property type="match status" value="1"/>
</dbReference>
<keyword evidence="21" id="KW-0010">Activator</keyword>
<proteinExistence type="inferred from homology"/>
<feature type="disulfide bond" evidence="27">
    <location>
        <begin position="356"/>
        <end position="365"/>
    </location>
</feature>
<dbReference type="PROSITE" id="PS01187">
    <property type="entry name" value="EGF_CA"/>
    <property type="match status" value="5"/>
</dbReference>
<keyword evidence="22" id="KW-0804">Transcription</keyword>
<feature type="disulfide bond" evidence="27">
    <location>
        <begin position="830"/>
        <end position="839"/>
    </location>
</feature>
<dbReference type="InterPro" id="IPR011656">
    <property type="entry name" value="Notch_NODP_dom"/>
</dbReference>
<dbReference type="SUPFAM" id="SSF48403">
    <property type="entry name" value="Ankyrin repeat"/>
    <property type="match status" value="1"/>
</dbReference>
<dbReference type="InterPro" id="IPR010660">
    <property type="entry name" value="Notch_NOD_dom"/>
</dbReference>
<dbReference type="RefSeq" id="XP_042931027.1">
    <property type="nucleotide sequence ID" value="XM_043075093.1"/>
</dbReference>
<reference evidence="35" key="4">
    <citation type="submission" date="2022-04" db="UniProtKB">
        <authorList>
            <consortium name="WormBaseParasite"/>
        </authorList>
    </citation>
    <scope>IDENTIFICATION</scope>
</reference>
<evidence type="ECO:0000256" key="8">
    <source>
        <dbReference type="ARBA" id="ARBA00022530"/>
    </source>
</evidence>
<dbReference type="InterPro" id="IPR002110">
    <property type="entry name" value="Ankyrin_rpt"/>
</dbReference>
<evidence type="ECO:0000256" key="13">
    <source>
        <dbReference type="ARBA" id="ARBA00022782"/>
    </source>
</evidence>
<feature type="disulfide bond" evidence="27">
    <location>
        <begin position="521"/>
        <end position="530"/>
    </location>
</feature>
<feature type="domain" description="EGF-like" evidence="30">
    <location>
        <begin position="252"/>
        <end position="288"/>
    </location>
</feature>
<accession>A0A4E9F072</accession>
<evidence type="ECO:0000256" key="4">
    <source>
        <dbReference type="ARBA" id="ARBA00005847"/>
    </source>
</evidence>
<feature type="disulfide bond" evidence="27">
    <location>
        <begin position="318"/>
        <end position="327"/>
    </location>
</feature>
<dbReference type="InterPro" id="IPR000742">
    <property type="entry name" value="EGF"/>
</dbReference>
<feature type="domain" description="EGF-like" evidence="30">
    <location>
        <begin position="290"/>
        <end position="328"/>
    </location>
</feature>
<feature type="disulfide bond" evidence="27">
    <location>
        <begin position="278"/>
        <end position="287"/>
    </location>
</feature>
<dbReference type="GO" id="GO:0007219">
    <property type="term" value="P:Notch signaling pathway"/>
    <property type="evidence" value="ECO:0007669"/>
    <property type="project" value="UniProtKB-KW"/>
</dbReference>
<dbReference type="GO" id="GO:0005886">
    <property type="term" value="C:plasma membrane"/>
    <property type="evidence" value="ECO:0007669"/>
    <property type="project" value="UniProtKB-SubCell"/>
</dbReference>
<evidence type="ECO:0000313" key="34">
    <source>
        <dbReference type="Proteomes" id="UP000006672"/>
    </source>
</evidence>
<keyword evidence="7" id="KW-0964">Secreted</keyword>
<feature type="disulfide bond" evidence="27">
    <location>
        <begin position="542"/>
        <end position="559"/>
    </location>
</feature>
<feature type="disulfide bond" evidence="27">
    <location>
        <begin position="599"/>
        <end position="608"/>
    </location>
</feature>
<keyword evidence="25" id="KW-0539">Nucleus</keyword>
<feature type="domain" description="EGF-like" evidence="30">
    <location>
        <begin position="25"/>
        <end position="62"/>
    </location>
</feature>
<dbReference type="GO" id="GO:0007411">
    <property type="term" value="P:axon guidance"/>
    <property type="evidence" value="ECO:0007669"/>
    <property type="project" value="TreeGrafter"/>
</dbReference>
<dbReference type="PROSITE" id="PS00010">
    <property type="entry name" value="ASX_HYDROXYL"/>
    <property type="match status" value="12"/>
</dbReference>
<dbReference type="SMART" id="SM01338">
    <property type="entry name" value="NOD"/>
    <property type="match status" value="1"/>
</dbReference>
<dbReference type="GO" id="GO:0022611">
    <property type="term" value="P:dormancy process"/>
    <property type="evidence" value="ECO:0007669"/>
    <property type="project" value="UniProtKB-ARBA"/>
</dbReference>
<evidence type="ECO:0000256" key="1">
    <source>
        <dbReference type="ARBA" id="ARBA00004123"/>
    </source>
</evidence>
<feature type="disulfide bond" evidence="27">
    <location>
        <begin position="792"/>
        <end position="801"/>
    </location>
</feature>
<dbReference type="SMART" id="SM00181">
    <property type="entry name" value="EGF"/>
    <property type="match status" value="21"/>
</dbReference>
<feature type="domain" description="EGF-like" evidence="30">
    <location>
        <begin position="689"/>
        <end position="726"/>
    </location>
</feature>
<evidence type="ECO:0000313" key="35">
    <source>
        <dbReference type="WBParaSite" id="Bm3148a.1"/>
    </source>
</evidence>
<dbReference type="SUPFAM" id="SSF57184">
    <property type="entry name" value="Growth factor receptor domain"/>
    <property type="match status" value="3"/>
</dbReference>
<keyword evidence="18 26" id="KW-0040">ANK repeat</keyword>
<dbReference type="FunFam" id="2.10.25.10:FF:000143">
    <property type="entry name" value="Protein crumbs 1"/>
    <property type="match status" value="2"/>
</dbReference>
<dbReference type="Gene3D" id="3.30.70.3310">
    <property type="match status" value="1"/>
</dbReference>
<keyword evidence="15" id="KW-0914">Notch signaling pathway</keyword>
<dbReference type="SMART" id="SM00004">
    <property type="entry name" value="NL"/>
    <property type="match status" value="3"/>
</dbReference>
<protein>
    <submittedName>
        <fullName evidence="32 35">Bm3148, isoform c</fullName>
    </submittedName>
</protein>
<feature type="disulfide bond" evidence="27">
    <location>
        <begin position="473"/>
        <end position="482"/>
    </location>
</feature>
<dbReference type="PROSITE" id="PS50297">
    <property type="entry name" value="ANK_REP_REGION"/>
    <property type="match status" value="3"/>
</dbReference>
<feature type="domain" description="EGF-like" evidence="30">
    <location>
        <begin position="135"/>
        <end position="171"/>
    </location>
</feature>
<feature type="repeat" description="ANK" evidence="26">
    <location>
        <begin position="1408"/>
        <end position="1440"/>
    </location>
</feature>
<dbReference type="KEGG" id="bmy:BM_BM3148"/>
<comment type="subcellular location">
    <subcellularLocation>
        <location evidence="2">Cell membrane</location>
        <topology evidence="2">Single-pass type I membrane protein</topology>
    </subcellularLocation>
    <subcellularLocation>
        <location evidence="1">Nucleus</location>
    </subcellularLocation>
    <subcellularLocation>
        <location evidence="3">Secreted</location>
        <location evidence="3">Extracellular space</location>
        <location evidence="3">Extracellular matrix</location>
    </subcellularLocation>
</comment>
<dbReference type="PIRSF" id="PIRSF002279">
    <property type="entry name" value="Notch"/>
    <property type="match status" value="1"/>
</dbReference>